<reference evidence="3" key="2">
    <citation type="submission" date="2023-03" db="EMBL/GenBank/DDBJ databases">
        <authorList>
            <person name="Zhang Z."/>
        </authorList>
    </citation>
    <scope>NUCLEOTIDE SEQUENCE</scope>
    <source>
        <strain evidence="3">DSA</strain>
    </source>
</reference>
<dbReference type="Proteomes" id="UP001172911">
    <property type="component" value="Unassembled WGS sequence"/>
</dbReference>
<evidence type="ECO:0000313" key="3">
    <source>
        <dbReference type="EMBL" id="MDO7787688.1"/>
    </source>
</evidence>
<keyword evidence="1" id="KW-0732">Signal</keyword>
<evidence type="ECO:0000259" key="2">
    <source>
        <dbReference type="Pfam" id="PF09084"/>
    </source>
</evidence>
<dbReference type="PANTHER" id="PTHR30024">
    <property type="entry name" value="ALIPHATIC SULFONATES-BINDING PROTEIN-RELATED"/>
    <property type="match status" value="1"/>
</dbReference>
<keyword evidence="4" id="KW-1185">Reference proteome</keyword>
<feature type="signal peptide" evidence="1">
    <location>
        <begin position="1"/>
        <end position="25"/>
    </location>
</feature>
<dbReference type="Pfam" id="PF09084">
    <property type="entry name" value="NMT1"/>
    <property type="match status" value="1"/>
</dbReference>
<evidence type="ECO:0000256" key="1">
    <source>
        <dbReference type="SAM" id="SignalP"/>
    </source>
</evidence>
<dbReference type="InterPro" id="IPR015168">
    <property type="entry name" value="SsuA/THI5"/>
</dbReference>
<dbReference type="Gene3D" id="3.40.190.10">
    <property type="entry name" value="Periplasmic binding protein-like II"/>
    <property type="match status" value="2"/>
</dbReference>
<dbReference type="PANTHER" id="PTHR30024:SF46">
    <property type="entry name" value="ABC TRANSPORTER, SUBSTRATE-BINDING LIPOPROTEIN"/>
    <property type="match status" value="1"/>
</dbReference>
<gene>
    <name evidence="3" type="ORF">P6N53_10710</name>
</gene>
<dbReference type="EMBL" id="JARPTC010000015">
    <property type="protein sequence ID" value="MDO7787688.1"/>
    <property type="molecule type" value="Genomic_DNA"/>
</dbReference>
<evidence type="ECO:0000313" key="4">
    <source>
        <dbReference type="Proteomes" id="UP001172911"/>
    </source>
</evidence>
<dbReference type="PROSITE" id="PS51257">
    <property type="entry name" value="PROKAR_LIPOPROTEIN"/>
    <property type="match status" value="1"/>
</dbReference>
<dbReference type="InterPro" id="IPR027024">
    <property type="entry name" value="UCP027386_ABC_sbc_TM0202"/>
</dbReference>
<protein>
    <submittedName>
        <fullName evidence="3">ABC transporter substrate-binding protein</fullName>
    </submittedName>
</protein>
<proteinExistence type="predicted"/>
<dbReference type="AlphaFoldDB" id="A0AAW7ZDB8"/>
<organism evidence="3 4">
    <name type="scientific">Desulforamulus aquiferis</name>
    <dbReference type="NCBI Taxonomy" id="1397668"/>
    <lineage>
        <taxon>Bacteria</taxon>
        <taxon>Bacillati</taxon>
        <taxon>Bacillota</taxon>
        <taxon>Clostridia</taxon>
        <taxon>Eubacteriales</taxon>
        <taxon>Peptococcaceae</taxon>
        <taxon>Desulforamulus</taxon>
    </lineage>
</organism>
<feature type="domain" description="SsuA/THI5-like" evidence="2">
    <location>
        <begin position="64"/>
        <end position="257"/>
    </location>
</feature>
<dbReference type="PIRSF" id="PIRSF027386">
    <property type="entry name" value="UCP027386_ABC_sbc_TM0202"/>
    <property type="match status" value="1"/>
</dbReference>
<feature type="chain" id="PRO_5043465475" evidence="1">
    <location>
        <begin position="26"/>
        <end position="323"/>
    </location>
</feature>
<sequence>MKKFVLVLACLFLIGLITGCGNVNQEPAAEVPYPEKIVIQAPPAPPTAPLLKMLENKPFGDKVAIELILYKSVEEATARIVNGEADFTVLPVNTASKLFSKDMDISLANVSTWGILYLLSSDNISSWQDLKGKEIHVGAQGASPDIITQYLLGKNEVSSNEVILKYAGSPEIAQMLIQGLASTAVLPEPLVTNVLSKNPNVKQVFDFEQEWQRVEDSSLPQAGMVVQNKFVEKYPEALDIIQKSYQQATEQTTADPSSVASLVQEKFDMPAKVFENSMARIDVRFVNAQDAKADVDNYLSKLLQFSPEMVGGKVPDDKFYLAK</sequence>
<reference evidence="3" key="1">
    <citation type="journal article" date="2023" name="J. Hazard. Mater.">
        <title>Anaerobic biodegradation of pyrene and benzo[a]pyrene by a new sulfate-reducing Desulforamulus aquiferis strain DSA.</title>
        <authorList>
            <person name="Zhang Z."/>
            <person name="Sun J."/>
            <person name="Gong X."/>
            <person name="Wang C."/>
            <person name="Wang H."/>
        </authorList>
    </citation>
    <scope>NUCLEOTIDE SEQUENCE</scope>
    <source>
        <strain evidence="3">DSA</strain>
    </source>
</reference>
<comment type="caution">
    <text evidence="3">The sequence shown here is derived from an EMBL/GenBank/DDBJ whole genome shotgun (WGS) entry which is preliminary data.</text>
</comment>
<dbReference type="RefSeq" id="WP_304542930.1">
    <property type="nucleotide sequence ID" value="NZ_JARPTC010000015.1"/>
</dbReference>
<dbReference type="SUPFAM" id="SSF53850">
    <property type="entry name" value="Periplasmic binding protein-like II"/>
    <property type="match status" value="1"/>
</dbReference>
<name>A0AAW7ZDB8_9FIRM</name>
<accession>A0AAW7ZDB8</accession>